<reference evidence="1 2" key="2">
    <citation type="journal article" date="2017" name="Nature">
        <title>The Apostasia genome and the evolution of orchids.</title>
        <authorList>
            <person name="Zhang G.Q."/>
            <person name="Liu K.W."/>
            <person name="Li Z."/>
            <person name="Lohaus R."/>
            <person name="Hsiao Y.Y."/>
            <person name="Niu S.C."/>
            <person name="Wang J.Y."/>
            <person name="Lin Y.C."/>
            <person name="Xu Q."/>
            <person name="Chen L.J."/>
            <person name="Yoshida K."/>
            <person name="Fujiwara S."/>
            <person name="Wang Z.W."/>
            <person name="Zhang Y.Q."/>
            <person name="Mitsuda N."/>
            <person name="Wang M."/>
            <person name="Liu G.H."/>
            <person name="Pecoraro L."/>
            <person name="Huang H.X."/>
            <person name="Xiao X.J."/>
            <person name="Lin M."/>
            <person name="Wu X.Y."/>
            <person name="Wu W.L."/>
            <person name="Chen Y.Y."/>
            <person name="Chang S.B."/>
            <person name="Sakamoto S."/>
            <person name="Ohme-Takagi M."/>
            <person name="Yagi M."/>
            <person name="Zeng S.J."/>
            <person name="Shen C.Y."/>
            <person name="Yeh C.M."/>
            <person name="Luo Y.B."/>
            <person name="Tsai W.C."/>
            <person name="Van de Peer Y."/>
            <person name="Liu Z.J."/>
        </authorList>
    </citation>
    <scope>NUCLEOTIDE SEQUENCE [LARGE SCALE GENOMIC DNA]</scope>
    <source>
        <tissue evidence="1">The whole plant</tissue>
    </source>
</reference>
<proteinExistence type="predicted"/>
<sequence>MQFLFNFHKMSSLVISKDKSRFIVENSINHVRVNAIKSECSFNCVDLPIKYLGTPIYKGRKKKHIFEDIFTMFQKKITNWHYNFLSFCGRLVLIKSVLNSIPIFIFHTLYPSMSVCRRLERIINKFF</sequence>
<gene>
    <name evidence="1" type="ORF">MA16_Dca006225</name>
</gene>
<evidence type="ECO:0000313" key="2">
    <source>
        <dbReference type="Proteomes" id="UP000233837"/>
    </source>
</evidence>
<dbReference type="PANTHER" id="PTHR33116">
    <property type="entry name" value="REVERSE TRANSCRIPTASE ZINC-BINDING DOMAIN-CONTAINING PROTEIN-RELATED-RELATED"/>
    <property type="match status" value="1"/>
</dbReference>
<dbReference type="EMBL" id="KZ502155">
    <property type="protein sequence ID" value="PKU82927.1"/>
    <property type="molecule type" value="Genomic_DNA"/>
</dbReference>
<dbReference type="PANTHER" id="PTHR33116:SF84">
    <property type="entry name" value="RNA-DIRECTED DNA POLYMERASE"/>
    <property type="match status" value="1"/>
</dbReference>
<accession>A0A2I0X4V7</accession>
<dbReference type="AlphaFoldDB" id="A0A2I0X4V7"/>
<protein>
    <submittedName>
        <fullName evidence="1">Ribonuclease H protein</fullName>
    </submittedName>
</protein>
<dbReference type="Proteomes" id="UP000233837">
    <property type="component" value="Unassembled WGS sequence"/>
</dbReference>
<name>A0A2I0X4V7_9ASPA</name>
<keyword evidence="2" id="KW-1185">Reference proteome</keyword>
<organism evidence="1 2">
    <name type="scientific">Dendrobium catenatum</name>
    <dbReference type="NCBI Taxonomy" id="906689"/>
    <lineage>
        <taxon>Eukaryota</taxon>
        <taxon>Viridiplantae</taxon>
        <taxon>Streptophyta</taxon>
        <taxon>Embryophyta</taxon>
        <taxon>Tracheophyta</taxon>
        <taxon>Spermatophyta</taxon>
        <taxon>Magnoliopsida</taxon>
        <taxon>Liliopsida</taxon>
        <taxon>Asparagales</taxon>
        <taxon>Orchidaceae</taxon>
        <taxon>Epidendroideae</taxon>
        <taxon>Malaxideae</taxon>
        <taxon>Dendrobiinae</taxon>
        <taxon>Dendrobium</taxon>
    </lineage>
</organism>
<evidence type="ECO:0000313" key="1">
    <source>
        <dbReference type="EMBL" id="PKU82927.1"/>
    </source>
</evidence>
<reference evidence="1 2" key="1">
    <citation type="journal article" date="2016" name="Sci. Rep.">
        <title>The Dendrobium catenatum Lindl. genome sequence provides insights into polysaccharide synthase, floral development and adaptive evolution.</title>
        <authorList>
            <person name="Zhang G.Q."/>
            <person name="Xu Q."/>
            <person name="Bian C."/>
            <person name="Tsai W.C."/>
            <person name="Yeh C.M."/>
            <person name="Liu K.W."/>
            <person name="Yoshida K."/>
            <person name="Zhang L.S."/>
            <person name="Chang S.B."/>
            <person name="Chen F."/>
            <person name="Shi Y."/>
            <person name="Su Y.Y."/>
            <person name="Zhang Y.Q."/>
            <person name="Chen L.J."/>
            <person name="Yin Y."/>
            <person name="Lin M."/>
            <person name="Huang H."/>
            <person name="Deng H."/>
            <person name="Wang Z.W."/>
            <person name="Zhu S.L."/>
            <person name="Zhao X."/>
            <person name="Deng C."/>
            <person name="Niu S.C."/>
            <person name="Huang J."/>
            <person name="Wang M."/>
            <person name="Liu G.H."/>
            <person name="Yang H.J."/>
            <person name="Xiao X.J."/>
            <person name="Hsiao Y.Y."/>
            <person name="Wu W.L."/>
            <person name="Chen Y.Y."/>
            <person name="Mitsuda N."/>
            <person name="Ohme-Takagi M."/>
            <person name="Luo Y.B."/>
            <person name="Van de Peer Y."/>
            <person name="Liu Z.J."/>
        </authorList>
    </citation>
    <scope>NUCLEOTIDE SEQUENCE [LARGE SCALE GENOMIC DNA]</scope>
    <source>
        <tissue evidence="1">The whole plant</tissue>
    </source>
</reference>